<organism evidence="1 2">
    <name type="scientific">Succiniclasticum ruminis</name>
    <dbReference type="NCBI Taxonomy" id="40841"/>
    <lineage>
        <taxon>Bacteria</taxon>
        <taxon>Bacillati</taxon>
        <taxon>Bacillota</taxon>
        <taxon>Negativicutes</taxon>
        <taxon>Acidaminococcales</taxon>
        <taxon>Acidaminococcaceae</taxon>
        <taxon>Succiniclasticum</taxon>
    </lineage>
</organism>
<dbReference type="RefSeq" id="WP_093730076.1">
    <property type="nucleotide sequence ID" value="NZ_FMYW01000005.1"/>
</dbReference>
<name>A0A1G6KXK1_9FIRM</name>
<dbReference type="OrthoDB" id="9879797at2"/>
<dbReference type="AlphaFoldDB" id="A0A1G6KXK1"/>
<evidence type="ECO:0000313" key="2">
    <source>
        <dbReference type="Proteomes" id="UP000198943"/>
    </source>
</evidence>
<accession>A0A1G6KXK1</accession>
<proteinExistence type="predicted"/>
<dbReference type="EMBL" id="FMYW01000005">
    <property type="protein sequence ID" value="SDC35531.1"/>
    <property type="molecule type" value="Genomic_DNA"/>
</dbReference>
<reference evidence="2" key="1">
    <citation type="submission" date="2016-10" db="EMBL/GenBank/DDBJ databases">
        <authorList>
            <person name="Varghese N."/>
            <person name="Submissions S."/>
        </authorList>
    </citation>
    <scope>NUCLEOTIDE SEQUENCE [LARGE SCALE GENOMIC DNA]</scope>
    <source>
        <strain evidence="2">DSM 11005</strain>
    </source>
</reference>
<dbReference type="Proteomes" id="UP000198943">
    <property type="component" value="Unassembled WGS sequence"/>
</dbReference>
<sequence>MEVNRDVTRRDILYGVLKRMDEVIDSISNTVSTKDFLVRDIIYDLDRLEEAKLALVAVLEDMQQEESKN</sequence>
<evidence type="ECO:0000313" key="1">
    <source>
        <dbReference type="EMBL" id="SDC35531.1"/>
    </source>
</evidence>
<protein>
    <submittedName>
        <fullName evidence="1">Uncharacterized protein</fullName>
    </submittedName>
</protein>
<keyword evidence="2" id="KW-1185">Reference proteome</keyword>
<gene>
    <name evidence="1" type="ORF">SAMN04487864_105152</name>
</gene>